<proteinExistence type="predicted"/>
<gene>
    <name evidence="2" type="ORF">LCGC14_1303230</name>
</gene>
<dbReference type="AlphaFoldDB" id="A0A0F9KQ74"/>
<dbReference type="Pfam" id="PF01844">
    <property type="entry name" value="HNH"/>
    <property type="match status" value="1"/>
</dbReference>
<dbReference type="SMART" id="SM00507">
    <property type="entry name" value="HNHc"/>
    <property type="match status" value="1"/>
</dbReference>
<dbReference type="GO" id="GO:0004519">
    <property type="term" value="F:endonuclease activity"/>
    <property type="evidence" value="ECO:0007669"/>
    <property type="project" value="InterPro"/>
</dbReference>
<dbReference type="InterPro" id="IPR003615">
    <property type="entry name" value="HNH_nuc"/>
</dbReference>
<reference evidence="2" key="1">
    <citation type="journal article" date="2015" name="Nature">
        <title>Complex archaea that bridge the gap between prokaryotes and eukaryotes.</title>
        <authorList>
            <person name="Spang A."/>
            <person name="Saw J.H."/>
            <person name="Jorgensen S.L."/>
            <person name="Zaremba-Niedzwiedzka K."/>
            <person name="Martijn J."/>
            <person name="Lind A.E."/>
            <person name="van Eijk R."/>
            <person name="Schleper C."/>
            <person name="Guy L."/>
            <person name="Ettema T.J."/>
        </authorList>
    </citation>
    <scope>NUCLEOTIDE SEQUENCE</scope>
</reference>
<protein>
    <recommendedName>
        <fullName evidence="1">HNH nuclease domain-containing protein</fullName>
    </recommendedName>
</protein>
<dbReference type="CDD" id="cd00085">
    <property type="entry name" value="HNHc"/>
    <property type="match status" value="1"/>
</dbReference>
<comment type="caution">
    <text evidence="2">The sequence shown here is derived from an EMBL/GenBank/DDBJ whole genome shotgun (WGS) entry which is preliminary data.</text>
</comment>
<dbReference type="Gene3D" id="1.10.30.50">
    <property type="match status" value="1"/>
</dbReference>
<dbReference type="GO" id="GO:0008270">
    <property type="term" value="F:zinc ion binding"/>
    <property type="evidence" value="ECO:0007669"/>
    <property type="project" value="InterPro"/>
</dbReference>
<evidence type="ECO:0000259" key="1">
    <source>
        <dbReference type="SMART" id="SM00507"/>
    </source>
</evidence>
<feature type="domain" description="HNH nuclease" evidence="1">
    <location>
        <begin position="13"/>
        <end position="65"/>
    </location>
</feature>
<evidence type="ECO:0000313" key="2">
    <source>
        <dbReference type="EMBL" id="KKM84048.1"/>
    </source>
</evidence>
<accession>A0A0F9KQ74</accession>
<name>A0A0F9KQ74_9ZZZZ</name>
<dbReference type="GO" id="GO:0003676">
    <property type="term" value="F:nucleic acid binding"/>
    <property type="evidence" value="ECO:0007669"/>
    <property type="project" value="InterPro"/>
</dbReference>
<sequence>MPRSRQPREIWNLTRLKVLERDDYHCLRCKKELAVNTAHIDHIVSGKLGSNHISNLRTLCRRCHVLRADHRHEGMRFKALEDGVIDENWRQDAWEEI</sequence>
<dbReference type="InterPro" id="IPR002711">
    <property type="entry name" value="HNH"/>
</dbReference>
<organism evidence="2">
    <name type="scientific">marine sediment metagenome</name>
    <dbReference type="NCBI Taxonomy" id="412755"/>
    <lineage>
        <taxon>unclassified sequences</taxon>
        <taxon>metagenomes</taxon>
        <taxon>ecological metagenomes</taxon>
    </lineage>
</organism>
<dbReference type="EMBL" id="LAZR01007624">
    <property type="protein sequence ID" value="KKM84048.1"/>
    <property type="molecule type" value="Genomic_DNA"/>
</dbReference>